<gene>
    <name evidence="3" type="ORF">MNBD_NITROSPINAE03-68</name>
</gene>
<feature type="region of interest" description="Disordered" evidence="1">
    <location>
        <begin position="21"/>
        <end position="47"/>
    </location>
</feature>
<organism evidence="3">
    <name type="scientific">hydrothermal vent metagenome</name>
    <dbReference type="NCBI Taxonomy" id="652676"/>
    <lineage>
        <taxon>unclassified sequences</taxon>
        <taxon>metagenomes</taxon>
        <taxon>ecological metagenomes</taxon>
    </lineage>
</organism>
<dbReference type="GO" id="GO:0003676">
    <property type="term" value="F:nucleic acid binding"/>
    <property type="evidence" value="ECO:0007669"/>
    <property type="project" value="InterPro"/>
</dbReference>
<reference evidence="3" key="1">
    <citation type="submission" date="2018-06" db="EMBL/GenBank/DDBJ databases">
        <authorList>
            <person name="Zhirakovskaya E."/>
        </authorList>
    </citation>
    <scope>NUCLEOTIDE SEQUENCE</scope>
</reference>
<evidence type="ECO:0000259" key="2">
    <source>
        <dbReference type="Pfam" id="PF13482"/>
    </source>
</evidence>
<dbReference type="InterPro" id="IPR036397">
    <property type="entry name" value="RNaseH_sf"/>
</dbReference>
<dbReference type="EMBL" id="UOGB01000081">
    <property type="protein sequence ID" value="VAX17148.1"/>
    <property type="molecule type" value="Genomic_DNA"/>
</dbReference>
<feature type="domain" description="YprB ribonuclease H-like" evidence="2">
    <location>
        <begin position="81"/>
        <end position="206"/>
    </location>
</feature>
<name>A0A3B1C062_9ZZZZ</name>
<dbReference type="InterPro" id="IPR038720">
    <property type="entry name" value="YprB_RNase_H-like_dom"/>
</dbReference>
<evidence type="ECO:0000256" key="1">
    <source>
        <dbReference type="SAM" id="MobiDB-lite"/>
    </source>
</evidence>
<sequence length="252" mass="28720">QAATTLLEYLTGAKKTAPAAVAKQKAVKNSSQPTLSDGAKPSENYGYYDPAPERRIVIFDLETKKSAEEVGGWNNVHLMELAVGVVYDSQEKKYIRYWEEDVNRLVEKLLSADLVVGFNHEWFDYGVLKGYTDIDLARQAKSFDILSDIKKRLGYRLSLNHLAQETLGKQKTADGLVSLKWWKEGKHEQVADYCEMDVAITKELFEFGLEKGRLLYRMKNGESVRLNLDWDLDAIIADAAKEPAHTKRRIRF</sequence>
<proteinExistence type="predicted"/>
<protein>
    <recommendedName>
        <fullName evidence="2">YprB ribonuclease H-like domain-containing protein</fullName>
    </recommendedName>
</protein>
<dbReference type="Gene3D" id="3.30.420.10">
    <property type="entry name" value="Ribonuclease H-like superfamily/Ribonuclease H"/>
    <property type="match status" value="1"/>
</dbReference>
<evidence type="ECO:0000313" key="3">
    <source>
        <dbReference type="EMBL" id="VAX17148.1"/>
    </source>
</evidence>
<dbReference type="Pfam" id="PF13482">
    <property type="entry name" value="RNase_H_2"/>
    <property type="match status" value="1"/>
</dbReference>
<dbReference type="AlphaFoldDB" id="A0A3B1C062"/>
<feature type="non-terminal residue" evidence="3">
    <location>
        <position position="1"/>
    </location>
</feature>
<dbReference type="SUPFAM" id="SSF53098">
    <property type="entry name" value="Ribonuclease H-like"/>
    <property type="match status" value="1"/>
</dbReference>
<dbReference type="InterPro" id="IPR012337">
    <property type="entry name" value="RNaseH-like_sf"/>
</dbReference>
<accession>A0A3B1C062</accession>